<accession>A0ABR4CGX2</accession>
<dbReference type="InterPro" id="IPR005493">
    <property type="entry name" value="RraA/RraA-like"/>
</dbReference>
<dbReference type="Gene3D" id="3.50.30.40">
    <property type="entry name" value="Ribonuclease E inhibitor RraA/RraA-like"/>
    <property type="match status" value="1"/>
</dbReference>
<dbReference type="CDD" id="cd16841">
    <property type="entry name" value="RraA_family"/>
    <property type="match status" value="1"/>
</dbReference>
<evidence type="ECO:0000313" key="2">
    <source>
        <dbReference type="Proteomes" id="UP001595075"/>
    </source>
</evidence>
<dbReference type="InterPro" id="IPR036704">
    <property type="entry name" value="RraA/RraA-like_sf"/>
</dbReference>
<gene>
    <name evidence="1" type="ORF">VTL71DRAFT_14828</name>
</gene>
<evidence type="ECO:0000313" key="1">
    <source>
        <dbReference type="EMBL" id="KAL2068491.1"/>
    </source>
</evidence>
<organism evidence="1 2">
    <name type="scientific">Oculimacula yallundae</name>
    <dbReference type="NCBI Taxonomy" id="86028"/>
    <lineage>
        <taxon>Eukaryota</taxon>
        <taxon>Fungi</taxon>
        <taxon>Dikarya</taxon>
        <taxon>Ascomycota</taxon>
        <taxon>Pezizomycotina</taxon>
        <taxon>Leotiomycetes</taxon>
        <taxon>Helotiales</taxon>
        <taxon>Ploettnerulaceae</taxon>
        <taxon>Oculimacula</taxon>
    </lineage>
</organism>
<name>A0ABR4CGX2_9HELO</name>
<dbReference type="SUPFAM" id="SSF89562">
    <property type="entry name" value="RraA-like"/>
    <property type="match status" value="1"/>
</dbReference>
<dbReference type="PANTHER" id="PTHR33254:SF28">
    <property type="entry name" value="4-HYDROXY-4-METHYL-2-OXOGLUTARATE ALDOLASE"/>
    <property type="match status" value="1"/>
</dbReference>
<sequence>MSPLAPLDPIVAALRPFSTCDVADALVKLNHTHGGFLFGPTMWSPERQAGDTKIIGQAYTVQYVFLDNTDAPTVDSHYVDSIPAGAVLFISSPRTVNAAYGGLMSTRAKASGAVGTVVDGIVRDLQEHRELGFPVFARDLGTTSPYGVMRVSGINVPVKLQNAEQDVAINPGDYIIGDVNGVICLPKRLAEKVINLIPSQVKADAMIARDIKEGLLFATASQNHRAGVRRV</sequence>
<dbReference type="Proteomes" id="UP001595075">
    <property type="component" value="Unassembled WGS sequence"/>
</dbReference>
<keyword evidence="2" id="KW-1185">Reference proteome</keyword>
<dbReference type="Pfam" id="PF03737">
    <property type="entry name" value="RraA-like"/>
    <property type="match status" value="1"/>
</dbReference>
<reference evidence="1 2" key="1">
    <citation type="journal article" date="2024" name="Commun. Biol.">
        <title>Comparative genomic analysis of thermophilic fungi reveals convergent evolutionary adaptations and gene losses.</title>
        <authorList>
            <person name="Steindorff A.S."/>
            <person name="Aguilar-Pontes M.V."/>
            <person name="Robinson A.J."/>
            <person name="Andreopoulos B."/>
            <person name="LaButti K."/>
            <person name="Kuo A."/>
            <person name="Mondo S."/>
            <person name="Riley R."/>
            <person name="Otillar R."/>
            <person name="Haridas S."/>
            <person name="Lipzen A."/>
            <person name="Grimwood J."/>
            <person name="Schmutz J."/>
            <person name="Clum A."/>
            <person name="Reid I.D."/>
            <person name="Moisan M.C."/>
            <person name="Butler G."/>
            <person name="Nguyen T.T.M."/>
            <person name="Dewar K."/>
            <person name="Conant G."/>
            <person name="Drula E."/>
            <person name="Henrissat B."/>
            <person name="Hansel C."/>
            <person name="Singer S."/>
            <person name="Hutchinson M.I."/>
            <person name="de Vries R.P."/>
            <person name="Natvig D.O."/>
            <person name="Powell A.J."/>
            <person name="Tsang A."/>
            <person name="Grigoriev I.V."/>
        </authorList>
    </citation>
    <scope>NUCLEOTIDE SEQUENCE [LARGE SCALE GENOMIC DNA]</scope>
    <source>
        <strain evidence="1 2">CBS 494.80</strain>
    </source>
</reference>
<dbReference type="EMBL" id="JAZHXI010000008">
    <property type="protein sequence ID" value="KAL2068491.1"/>
    <property type="molecule type" value="Genomic_DNA"/>
</dbReference>
<comment type="caution">
    <text evidence="1">The sequence shown here is derived from an EMBL/GenBank/DDBJ whole genome shotgun (WGS) entry which is preliminary data.</text>
</comment>
<dbReference type="PANTHER" id="PTHR33254">
    <property type="entry name" value="4-HYDROXY-4-METHYL-2-OXOGLUTARATE ALDOLASE 3-RELATED"/>
    <property type="match status" value="1"/>
</dbReference>
<proteinExistence type="predicted"/>
<protein>
    <submittedName>
        <fullName evidence="1">Uncharacterized protein</fullName>
    </submittedName>
</protein>